<reference evidence="3" key="1">
    <citation type="submission" date="2018-02" db="EMBL/GenBank/DDBJ databases">
        <authorList>
            <person name="O'Hara-Hanley K."/>
            <person name="Soby S."/>
        </authorList>
    </citation>
    <scope>NUCLEOTIDE SEQUENCE [LARGE SCALE GENOMIC DNA]</scope>
    <source>
        <strain evidence="3">MWU14-2602</strain>
    </source>
</reference>
<organism evidence="2 3">
    <name type="scientific">Chromobacterium alticapitis</name>
    <dbReference type="NCBI Taxonomy" id="2073169"/>
    <lineage>
        <taxon>Bacteria</taxon>
        <taxon>Pseudomonadati</taxon>
        <taxon>Pseudomonadota</taxon>
        <taxon>Betaproteobacteria</taxon>
        <taxon>Neisseriales</taxon>
        <taxon>Chromobacteriaceae</taxon>
        <taxon>Chromobacterium</taxon>
    </lineage>
</organism>
<evidence type="ECO:0000313" key="3">
    <source>
        <dbReference type="Proteomes" id="UP000237082"/>
    </source>
</evidence>
<dbReference type="Proteomes" id="UP000237082">
    <property type="component" value="Unassembled WGS sequence"/>
</dbReference>
<evidence type="ECO:0000259" key="1">
    <source>
        <dbReference type="PROSITE" id="PS50943"/>
    </source>
</evidence>
<dbReference type="PROSITE" id="PS50943">
    <property type="entry name" value="HTH_CROC1"/>
    <property type="match status" value="1"/>
</dbReference>
<dbReference type="Pfam" id="PF06527">
    <property type="entry name" value="TniQ"/>
    <property type="match status" value="1"/>
</dbReference>
<dbReference type="EMBL" id="PQWB01000078">
    <property type="protein sequence ID" value="POZ61020.1"/>
    <property type="molecule type" value="Genomic_DNA"/>
</dbReference>
<dbReference type="CDD" id="cd00093">
    <property type="entry name" value="HTH_XRE"/>
    <property type="match status" value="1"/>
</dbReference>
<dbReference type="InterPro" id="IPR009492">
    <property type="entry name" value="TniQ"/>
</dbReference>
<dbReference type="OrthoDB" id="9036115at2"/>
<evidence type="ECO:0000313" key="2">
    <source>
        <dbReference type="EMBL" id="POZ61020.1"/>
    </source>
</evidence>
<dbReference type="RefSeq" id="WP_103903627.1">
    <property type="nucleotide sequence ID" value="NZ_PQWB01000078.1"/>
</dbReference>
<accession>A0A2S5DD47</accession>
<sequence>MFQPEILSLLDESPPLPARSRLMPMKPMNDTLPIQESLSSYFVRLARKHSCSPMTLLRNEVLAWTKIKYSREASSRFTSNYIRTMNGVSFYAKELAEALNNLTGQSELDRCSFLPLTEVLDPRGNGLLHHRPHWCSECFRDWRASGNEPYFPLIWMAAPVKFCKTHQCALSDTCPHCGQAQPFLPKHSYLDHCSHCGKWLSTSTITYLKNIDDFSLYQYNSIEEMIVNGWRCSSLLNSSSFINSIKVVAGELYNGSIYEMERELGFPKGTVSNWSKSNVSPSLPNLLSFSYSLGVSPLEFITLLENQHIHPNIVMDHRKQASKRKGLSVDEFSLVKSVLDSIISSGISEKSVQSIARDLGYTVTLLRYWFKEECQAISRLYREYKNSCRIKNEQKDIDVVKDIFKRLTDKKTKITNRILQNELSFHGVILSRPHVLAAVEEERKRRLLFQALTI</sequence>
<protein>
    <recommendedName>
        <fullName evidence="1">HTH cro/C1-type domain-containing protein</fullName>
    </recommendedName>
</protein>
<feature type="domain" description="HTH cro/C1-type" evidence="1">
    <location>
        <begin position="256"/>
        <end position="300"/>
    </location>
</feature>
<dbReference type="AlphaFoldDB" id="A0A2S5DD47"/>
<keyword evidence="3" id="KW-1185">Reference proteome</keyword>
<proteinExistence type="predicted"/>
<gene>
    <name evidence="2" type="ORF">C2I19_15805</name>
</gene>
<dbReference type="InterPro" id="IPR001387">
    <property type="entry name" value="Cro/C1-type_HTH"/>
</dbReference>
<comment type="caution">
    <text evidence="2">The sequence shown here is derived from an EMBL/GenBank/DDBJ whole genome shotgun (WGS) entry which is preliminary data.</text>
</comment>
<name>A0A2S5DD47_9NEIS</name>